<sequence length="195" mass="20724">MATGEPRLRDVWAATQVLGRRTALRYLAVGVGASLLGACGKEQDGGKSPGSVTGTGSGPVGRAVGAFLKGSWEIVSPDLWDSTPVHVEVADGTWSITPADREWENGASWVGQWAFRGGRIAIEGPTSPYRPDEMVQVAADDVPGKIGGAGSMQLPWAPRGDTADDELKIKYTKNTLRIVHITDTGRRTKLTATRL</sequence>
<evidence type="ECO:0000313" key="1">
    <source>
        <dbReference type="EMBL" id="MFH8544667.1"/>
    </source>
</evidence>
<proteinExistence type="predicted"/>
<organism evidence="1 2">
    <name type="scientific">Streptomyces longisporoflavus</name>
    <dbReference type="NCBI Taxonomy" id="28044"/>
    <lineage>
        <taxon>Bacteria</taxon>
        <taxon>Bacillati</taxon>
        <taxon>Actinomycetota</taxon>
        <taxon>Actinomycetes</taxon>
        <taxon>Kitasatosporales</taxon>
        <taxon>Streptomycetaceae</taxon>
        <taxon>Streptomyces</taxon>
    </lineage>
</organism>
<name>A0ABW7QIN7_9ACTN</name>
<evidence type="ECO:0008006" key="3">
    <source>
        <dbReference type="Google" id="ProtNLM"/>
    </source>
</evidence>
<dbReference type="RefSeq" id="WP_397708663.1">
    <property type="nucleotide sequence ID" value="NZ_JBIRGN010000001.1"/>
</dbReference>
<gene>
    <name evidence="1" type="ORF">ACH4F9_06600</name>
</gene>
<reference evidence="1 2" key="1">
    <citation type="submission" date="2024-10" db="EMBL/GenBank/DDBJ databases">
        <title>The Natural Products Discovery Center: Release of the First 8490 Sequenced Strains for Exploring Actinobacteria Biosynthetic Diversity.</title>
        <authorList>
            <person name="Kalkreuter E."/>
            <person name="Kautsar S.A."/>
            <person name="Yang D."/>
            <person name="Bader C.D."/>
            <person name="Teijaro C.N."/>
            <person name="Fluegel L."/>
            <person name="Davis C.M."/>
            <person name="Simpson J.R."/>
            <person name="Lauterbach L."/>
            <person name="Steele A.D."/>
            <person name="Gui C."/>
            <person name="Meng S."/>
            <person name="Li G."/>
            <person name="Viehrig K."/>
            <person name="Ye F."/>
            <person name="Su P."/>
            <person name="Kiefer A.F."/>
            <person name="Nichols A."/>
            <person name="Cepeda A.J."/>
            <person name="Yan W."/>
            <person name="Fan B."/>
            <person name="Jiang Y."/>
            <person name="Adhikari A."/>
            <person name="Zheng C.-J."/>
            <person name="Schuster L."/>
            <person name="Cowan T.M."/>
            <person name="Smanski M.J."/>
            <person name="Chevrette M.G."/>
            <person name="De Carvalho L.P.S."/>
            <person name="Shen B."/>
        </authorList>
    </citation>
    <scope>NUCLEOTIDE SEQUENCE [LARGE SCALE GENOMIC DNA]</scope>
    <source>
        <strain evidence="1 2">NPDC017990</strain>
    </source>
</reference>
<accession>A0ABW7QIN7</accession>
<protein>
    <recommendedName>
        <fullName evidence="3">Lipoprotein</fullName>
    </recommendedName>
</protein>
<evidence type="ECO:0000313" key="2">
    <source>
        <dbReference type="Proteomes" id="UP001610818"/>
    </source>
</evidence>
<dbReference type="EMBL" id="JBIRGQ010000001">
    <property type="protein sequence ID" value="MFH8544667.1"/>
    <property type="molecule type" value="Genomic_DNA"/>
</dbReference>
<dbReference type="Proteomes" id="UP001610818">
    <property type="component" value="Unassembled WGS sequence"/>
</dbReference>
<keyword evidence="2" id="KW-1185">Reference proteome</keyword>
<comment type="caution">
    <text evidence="1">The sequence shown here is derived from an EMBL/GenBank/DDBJ whole genome shotgun (WGS) entry which is preliminary data.</text>
</comment>